<evidence type="ECO:0000313" key="2">
    <source>
        <dbReference type="EMBL" id="PNG06555.1"/>
    </source>
</evidence>
<dbReference type="RefSeq" id="WP_102846279.1">
    <property type="nucleotide sequence ID" value="NZ_JAMOIG010000021.1"/>
</dbReference>
<dbReference type="Pfam" id="PF01797">
    <property type="entry name" value="Y1_Tnp"/>
    <property type="match status" value="1"/>
</dbReference>
<sequence length="149" mass="17111">MYQSNRLRKGRHSQRGNLYLLTTATSDRHPVLRDVALGRLVVAELKSAQMEGWVHSLAWVVMPDHFHWLIELGDSSLDELMRRVKTNSARVINRQRSSSGPLWQAGYHDRALRQEEDVQAVARYVVANPLRAGLVARLGDYPLWDAIWL</sequence>
<dbReference type="SMART" id="SM01321">
    <property type="entry name" value="Y1_Tnp"/>
    <property type="match status" value="1"/>
</dbReference>
<evidence type="ECO:0000259" key="1">
    <source>
        <dbReference type="SMART" id="SM01321"/>
    </source>
</evidence>
<dbReference type="Proteomes" id="UP000235897">
    <property type="component" value="Unassembled WGS sequence"/>
</dbReference>
<dbReference type="GO" id="GO:0043565">
    <property type="term" value="F:sequence-specific DNA binding"/>
    <property type="evidence" value="ECO:0007669"/>
    <property type="project" value="TreeGrafter"/>
</dbReference>
<dbReference type="EMBL" id="POUW01000002">
    <property type="protein sequence ID" value="PNG06555.1"/>
    <property type="molecule type" value="Genomic_DNA"/>
</dbReference>
<proteinExistence type="predicted"/>
<dbReference type="GO" id="GO:0006313">
    <property type="term" value="P:DNA transposition"/>
    <property type="evidence" value="ECO:0007669"/>
    <property type="project" value="InterPro"/>
</dbReference>
<dbReference type="InterPro" id="IPR002686">
    <property type="entry name" value="Transposase_17"/>
</dbReference>
<dbReference type="NCBIfam" id="NF047646">
    <property type="entry name" value="REP_Tyr_transpos"/>
    <property type="match status" value="1"/>
</dbReference>
<dbReference type="AlphaFoldDB" id="A0A2N8SVP4"/>
<gene>
    <name evidence="2" type="ORF">CXL00_06365</name>
</gene>
<dbReference type="Gene3D" id="3.30.70.1290">
    <property type="entry name" value="Transposase IS200-like"/>
    <property type="match status" value="1"/>
</dbReference>
<dbReference type="OrthoDB" id="9791101at2"/>
<dbReference type="GO" id="GO:0004803">
    <property type="term" value="F:transposase activity"/>
    <property type="evidence" value="ECO:0007669"/>
    <property type="project" value="InterPro"/>
</dbReference>
<dbReference type="SUPFAM" id="SSF143422">
    <property type="entry name" value="Transposase IS200-like"/>
    <property type="match status" value="1"/>
</dbReference>
<protein>
    <submittedName>
        <fullName evidence="2">Transposase</fullName>
    </submittedName>
</protein>
<organism evidence="2 3">
    <name type="scientific">Stutzerimonas stutzeri</name>
    <name type="common">Pseudomonas stutzeri</name>
    <dbReference type="NCBI Taxonomy" id="316"/>
    <lineage>
        <taxon>Bacteria</taxon>
        <taxon>Pseudomonadati</taxon>
        <taxon>Pseudomonadota</taxon>
        <taxon>Gammaproteobacteria</taxon>
        <taxon>Pseudomonadales</taxon>
        <taxon>Pseudomonadaceae</taxon>
        <taxon>Stutzerimonas</taxon>
    </lineage>
</organism>
<name>A0A2N8SVP4_STUST</name>
<feature type="domain" description="Transposase IS200-like" evidence="1">
    <location>
        <begin position="14"/>
        <end position="128"/>
    </location>
</feature>
<evidence type="ECO:0000313" key="3">
    <source>
        <dbReference type="Proteomes" id="UP000235897"/>
    </source>
</evidence>
<comment type="caution">
    <text evidence="2">The sequence shown here is derived from an EMBL/GenBank/DDBJ whole genome shotgun (WGS) entry which is preliminary data.</text>
</comment>
<dbReference type="PANTHER" id="PTHR36966:SF1">
    <property type="entry name" value="REP-ASSOCIATED TYROSINE TRANSPOSASE"/>
    <property type="match status" value="1"/>
</dbReference>
<dbReference type="InterPro" id="IPR036515">
    <property type="entry name" value="Transposase_17_sf"/>
</dbReference>
<dbReference type="PANTHER" id="PTHR36966">
    <property type="entry name" value="REP-ASSOCIATED TYROSINE TRANSPOSASE"/>
    <property type="match status" value="1"/>
</dbReference>
<dbReference type="InterPro" id="IPR052715">
    <property type="entry name" value="RAYT_transposase"/>
</dbReference>
<accession>A0A2N8SVP4</accession>
<reference evidence="2 3" key="1">
    <citation type="submission" date="2018-01" db="EMBL/GenBank/DDBJ databases">
        <title>Denitrification phenotypes of diverse strains of Pseudomonas stutzeri.</title>
        <authorList>
            <person name="Milligan D.A."/>
            <person name="Bergaust L."/>
            <person name="Bakken L.R."/>
            <person name="Frostegard A."/>
        </authorList>
    </citation>
    <scope>NUCLEOTIDE SEQUENCE [LARGE SCALE GENOMIC DNA]</scope>
    <source>
        <strain evidence="2 3">28a3</strain>
    </source>
</reference>